<dbReference type="InterPro" id="IPR017850">
    <property type="entry name" value="Alkaline_phosphatase_core_sf"/>
</dbReference>
<gene>
    <name evidence="2" type="ORF">ETAA8_02700</name>
</gene>
<dbReference type="SUPFAM" id="SSF53649">
    <property type="entry name" value="Alkaline phosphatase-like"/>
    <property type="match status" value="1"/>
</dbReference>
<dbReference type="InterPro" id="IPR006311">
    <property type="entry name" value="TAT_signal"/>
</dbReference>
<dbReference type="RefSeq" id="WP_145083763.1">
    <property type="nucleotide sequence ID" value="NZ_CP036274.1"/>
</dbReference>
<evidence type="ECO:0000256" key="1">
    <source>
        <dbReference type="SAM" id="Phobius"/>
    </source>
</evidence>
<proteinExistence type="predicted"/>
<evidence type="ECO:0008006" key="4">
    <source>
        <dbReference type="Google" id="ProtNLM"/>
    </source>
</evidence>
<sequence>MLTIADPRPSRNCQGLARRDFLKIGALGSMGFGGLLTLPQLLAAKAAGSPLVRDKSVVLLFLSGGPSHIEFFDPKMSAPAEIRSVTGELQTKHPGITFGGTFPQLAERADKFTVVRSYGSGNSGHSYESVTTGGNTLKSALGAIYARVAGVNHPQTGIPNNILLLPEAVKEGLKLGSNFETGALPTLTQPGDLGPSFNAFNPAGGGQLKDNLELKIPAERLLDRRNLLAGLDRMKRDAEREIAVKGADEFQQQALDVITRGVAQAFDLKQESQATLERYDTSKVFRNEDVQRWGDMRRSTNLLGRQMLLARRLCEAGCGFVTVSDCGWDMHSNGNSPKFLGGMQPLGHQVDHAVSAFIDDVRERGLQEKILLVVTGEMGRTPRINNNGGRDHYGDLTPLLLFGGGLKMGQVIGQSDGQAARAAGKSYRPQNLLITLMNVLFDMGLLRLQTNIPRDVAKLGETAEPIDGLL</sequence>
<dbReference type="Pfam" id="PF07394">
    <property type="entry name" value="DUF1501"/>
    <property type="match status" value="1"/>
</dbReference>
<dbReference type="InterPro" id="IPR010869">
    <property type="entry name" value="DUF1501"/>
</dbReference>
<organism evidence="2 3">
    <name type="scientific">Anatilimnocola aggregata</name>
    <dbReference type="NCBI Taxonomy" id="2528021"/>
    <lineage>
        <taxon>Bacteria</taxon>
        <taxon>Pseudomonadati</taxon>
        <taxon>Planctomycetota</taxon>
        <taxon>Planctomycetia</taxon>
        <taxon>Pirellulales</taxon>
        <taxon>Pirellulaceae</taxon>
        <taxon>Anatilimnocola</taxon>
    </lineage>
</organism>
<keyword evidence="1" id="KW-0812">Transmembrane</keyword>
<dbReference type="EMBL" id="CP036274">
    <property type="protein sequence ID" value="QDU25207.1"/>
    <property type="molecule type" value="Genomic_DNA"/>
</dbReference>
<feature type="transmembrane region" description="Helical" evidence="1">
    <location>
        <begin position="21"/>
        <end position="42"/>
    </location>
</feature>
<protein>
    <recommendedName>
        <fullName evidence="4">DUF1501 domain-containing protein</fullName>
    </recommendedName>
</protein>
<dbReference type="PANTHER" id="PTHR43737:SF1">
    <property type="entry name" value="DUF1501 DOMAIN-CONTAINING PROTEIN"/>
    <property type="match status" value="1"/>
</dbReference>
<dbReference type="AlphaFoldDB" id="A0A517Y4P8"/>
<dbReference type="PROSITE" id="PS51318">
    <property type="entry name" value="TAT"/>
    <property type="match status" value="1"/>
</dbReference>
<keyword evidence="1" id="KW-1133">Transmembrane helix</keyword>
<dbReference type="OrthoDB" id="127333at2"/>
<dbReference type="PANTHER" id="PTHR43737">
    <property type="entry name" value="BLL7424 PROTEIN"/>
    <property type="match status" value="1"/>
</dbReference>
<keyword evidence="1" id="KW-0472">Membrane</keyword>
<dbReference type="KEGG" id="aagg:ETAA8_02700"/>
<evidence type="ECO:0000313" key="3">
    <source>
        <dbReference type="Proteomes" id="UP000315017"/>
    </source>
</evidence>
<keyword evidence="3" id="KW-1185">Reference proteome</keyword>
<accession>A0A517Y4P8</accession>
<name>A0A517Y4P8_9BACT</name>
<reference evidence="2 3" key="1">
    <citation type="submission" date="2019-02" db="EMBL/GenBank/DDBJ databases">
        <title>Deep-cultivation of Planctomycetes and their phenomic and genomic characterization uncovers novel biology.</title>
        <authorList>
            <person name="Wiegand S."/>
            <person name="Jogler M."/>
            <person name="Boedeker C."/>
            <person name="Pinto D."/>
            <person name="Vollmers J."/>
            <person name="Rivas-Marin E."/>
            <person name="Kohn T."/>
            <person name="Peeters S.H."/>
            <person name="Heuer A."/>
            <person name="Rast P."/>
            <person name="Oberbeckmann S."/>
            <person name="Bunk B."/>
            <person name="Jeske O."/>
            <person name="Meyerdierks A."/>
            <person name="Storesund J.E."/>
            <person name="Kallscheuer N."/>
            <person name="Luecker S."/>
            <person name="Lage O.M."/>
            <person name="Pohl T."/>
            <person name="Merkel B.J."/>
            <person name="Hornburger P."/>
            <person name="Mueller R.-W."/>
            <person name="Bruemmer F."/>
            <person name="Labrenz M."/>
            <person name="Spormann A.M."/>
            <person name="Op den Camp H."/>
            <person name="Overmann J."/>
            <person name="Amann R."/>
            <person name="Jetten M.S.M."/>
            <person name="Mascher T."/>
            <person name="Medema M.H."/>
            <person name="Devos D.P."/>
            <person name="Kaster A.-K."/>
            <person name="Ovreas L."/>
            <person name="Rohde M."/>
            <person name="Galperin M.Y."/>
            <person name="Jogler C."/>
        </authorList>
    </citation>
    <scope>NUCLEOTIDE SEQUENCE [LARGE SCALE GENOMIC DNA]</scope>
    <source>
        <strain evidence="2 3">ETA_A8</strain>
    </source>
</reference>
<dbReference type="Proteomes" id="UP000315017">
    <property type="component" value="Chromosome"/>
</dbReference>
<evidence type="ECO:0000313" key="2">
    <source>
        <dbReference type="EMBL" id="QDU25207.1"/>
    </source>
</evidence>